<feature type="compositionally biased region" description="Basic and acidic residues" evidence="1">
    <location>
        <begin position="262"/>
        <end position="277"/>
    </location>
</feature>
<feature type="compositionally biased region" description="Basic and acidic residues" evidence="1">
    <location>
        <begin position="236"/>
        <end position="247"/>
    </location>
</feature>
<feature type="region of interest" description="Disordered" evidence="1">
    <location>
        <begin position="231"/>
        <end position="277"/>
    </location>
</feature>
<protein>
    <submittedName>
        <fullName evidence="2">Uncharacterized protein</fullName>
    </submittedName>
</protein>
<dbReference type="EMBL" id="KV918843">
    <property type="protein sequence ID" value="OSX77249.1"/>
    <property type="molecule type" value="Genomic_DNA"/>
</dbReference>
<dbReference type="Proteomes" id="UP000218209">
    <property type="component" value="Unassembled WGS sequence"/>
</dbReference>
<feature type="region of interest" description="Disordered" evidence="1">
    <location>
        <begin position="110"/>
        <end position="185"/>
    </location>
</feature>
<sequence length="488" mass="51415">MRLHAPCVYPGRQARPTRVRRCAIDTRRCCGGGTEAGTTAGVRTSSVRAPRKLFTAGAPRHAAPPLPLLLKACTTGAVAAGAGGAAEAAAAAAATAAPETAAAAAAVGASAAPPSPPFIPPAAPAGPPPSPQTSPATGSCRRPPARSCPQKCTRRTPPRGGEQGPPREAPNAIPRRGPEGLGWRFKKAGTAGRWPLHPQHLPHHVWALDGSGGAVSGVNGEEAVHVGERPIMNGSDRLRDRHPRREGPATGGDVNRRLRAGGVKEEPRRGGPARDPRRLVVLVPPHVQQRPRHGTQRGKAGPAAAAVARGTQVQPPPLLRPVVPHDGRPPDGQPLPRRHQPHVCRPIGRHCGGATRRRRNVGLQQLPPTVAVHVIAPQLQVPAADPWEDKLPGPEQHLHIDDNIEGVGGGDKGEGRPRRAPTTPRRRVGNGGHQRTAREPPRMVPAPQPRPRACRGGKLIERRVGDVGLARPQPPPPAGHVRRRQRFL</sequence>
<evidence type="ECO:0000256" key="1">
    <source>
        <dbReference type="SAM" id="MobiDB-lite"/>
    </source>
</evidence>
<proteinExistence type="predicted"/>
<accession>A0A1X6P8M5</accession>
<feature type="compositionally biased region" description="Basic and acidic residues" evidence="1">
    <location>
        <begin position="390"/>
        <end position="402"/>
    </location>
</feature>
<feature type="compositionally biased region" description="Pro residues" evidence="1">
    <location>
        <begin position="113"/>
        <end position="132"/>
    </location>
</feature>
<reference evidence="2 3" key="1">
    <citation type="submission" date="2017-03" db="EMBL/GenBank/DDBJ databases">
        <title>WGS assembly of Porphyra umbilicalis.</title>
        <authorList>
            <person name="Brawley S.H."/>
            <person name="Blouin N.A."/>
            <person name="Ficko-Blean E."/>
            <person name="Wheeler G.L."/>
            <person name="Lohr M."/>
            <person name="Goodson H.V."/>
            <person name="Jenkins J.W."/>
            <person name="Blaby-Haas C.E."/>
            <person name="Helliwell K.E."/>
            <person name="Chan C."/>
            <person name="Marriage T."/>
            <person name="Bhattacharya D."/>
            <person name="Klein A.S."/>
            <person name="Badis Y."/>
            <person name="Brodie J."/>
            <person name="Cao Y."/>
            <person name="Collen J."/>
            <person name="Dittami S.M."/>
            <person name="Gachon C.M."/>
            <person name="Green B.R."/>
            <person name="Karpowicz S."/>
            <person name="Kim J.W."/>
            <person name="Kudahl U."/>
            <person name="Lin S."/>
            <person name="Michel G."/>
            <person name="Mittag M."/>
            <person name="Olson B.J."/>
            <person name="Pangilinan J."/>
            <person name="Peng Y."/>
            <person name="Qiu H."/>
            <person name="Shu S."/>
            <person name="Singer J.T."/>
            <person name="Smith A.G."/>
            <person name="Sprecher B.N."/>
            <person name="Wagner V."/>
            <person name="Wang W."/>
            <person name="Wang Z.-Y."/>
            <person name="Yan J."/>
            <person name="Yarish C."/>
            <person name="Zoeuner-Riek S."/>
            <person name="Zhuang Y."/>
            <person name="Zou Y."/>
            <person name="Lindquist E.A."/>
            <person name="Grimwood J."/>
            <person name="Barry K."/>
            <person name="Rokhsar D.S."/>
            <person name="Schmutz J."/>
            <person name="Stiller J.W."/>
            <person name="Grossman A.R."/>
            <person name="Prochnik S.E."/>
        </authorList>
    </citation>
    <scope>NUCLEOTIDE SEQUENCE [LARGE SCALE GENOMIC DNA]</scope>
    <source>
        <strain evidence="2">4086291</strain>
    </source>
</reference>
<gene>
    <name evidence="2" type="ORF">BU14_0154s0026</name>
</gene>
<evidence type="ECO:0000313" key="3">
    <source>
        <dbReference type="Proteomes" id="UP000218209"/>
    </source>
</evidence>
<organism evidence="2 3">
    <name type="scientific">Porphyra umbilicalis</name>
    <name type="common">Purple laver</name>
    <name type="synonym">Red alga</name>
    <dbReference type="NCBI Taxonomy" id="2786"/>
    <lineage>
        <taxon>Eukaryota</taxon>
        <taxon>Rhodophyta</taxon>
        <taxon>Bangiophyceae</taxon>
        <taxon>Bangiales</taxon>
        <taxon>Bangiaceae</taxon>
        <taxon>Porphyra</taxon>
    </lineage>
</organism>
<evidence type="ECO:0000313" key="2">
    <source>
        <dbReference type="EMBL" id="OSX77249.1"/>
    </source>
</evidence>
<keyword evidence="3" id="KW-1185">Reference proteome</keyword>
<feature type="region of interest" description="Disordered" evidence="1">
    <location>
        <begin position="390"/>
        <end position="488"/>
    </location>
</feature>
<dbReference type="AlphaFoldDB" id="A0A1X6P8M5"/>
<name>A0A1X6P8M5_PORUM</name>